<comment type="similarity">
    <text evidence="1">Belongs to the peptidase M20A family.</text>
</comment>
<evidence type="ECO:0000313" key="6">
    <source>
        <dbReference type="EMBL" id="KAJ7303570.1"/>
    </source>
</evidence>
<dbReference type="Proteomes" id="UP001218218">
    <property type="component" value="Unassembled WGS sequence"/>
</dbReference>
<evidence type="ECO:0000313" key="7">
    <source>
        <dbReference type="Proteomes" id="UP001218218"/>
    </source>
</evidence>
<evidence type="ECO:0000256" key="2">
    <source>
        <dbReference type="ARBA" id="ARBA00022670"/>
    </source>
</evidence>
<sequence>MEMFDGAVQGGNDLQYNKFHKFEVYLLETFLDVFANLKMEHFETHSLLLTWQGSDASLSPYSSWHIKMQFQTKPLSAGRAHLSKVIIAELSAVSELLKAGFSPRRTVLLAFGFDEEGGSCSAFLILTFSPSASLNEGRGVMDNYFGWTWVAPTTGSKGIVNIKVSVNIPRGIQVLHASVFLPYFLHPPPHTGIGILSALVAAIEAHPPPVKLSVGNPFTEFAMCLREYDVLSLPPSLPLDGGNVDD</sequence>
<keyword evidence="7" id="KW-1185">Reference proteome</keyword>
<dbReference type="SUPFAM" id="SSF53187">
    <property type="entry name" value="Zn-dependent exopeptidases"/>
    <property type="match status" value="1"/>
</dbReference>
<gene>
    <name evidence="6" type="ORF">DFH08DRAFT_825852</name>
</gene>
<dbReference type="AlphaFoldDB" id="A0AAD6Z2D1"/>
<evidence type="ECO:0000256" key="4">
    <source>
        <dbReference type="ARBA" id="ARBA00022801"/>
    </source>
</evidence>
<dbReference type="Gene3D" id="3.40.630.10">
    <property type="entry name" value="Zn peptidases"/>
    <property type="match status" value="1"/>
</dbReference>
<dbReference type="InterPro" id="IPR047177">
    <property type="entry name" value="Pept_M20A"/>
</dbReference>
<organism evidence="6 7">
    <name type="scientific">Mycena albidolilacea</name>
    <dbReference type="NCBI Taxonomy" id="1033008"/>
    <lineage>
        <taxon>Eukaryota</taxon>
        <taxon>Fungi</taxon>
        <taxon>Dikarya</taxon>
        <taxon>Basidiomycota</taxon>
        <taxon>Agaricomycotina</taxon>
        <taxon>Agaricomycetes</taxon>
        <taxon>Agaricomycetidae</taxon>
        <taxon>Agaricales</taxon>
        <taxon>Marasmiineae</taxon>
        <taxon>Mycenaceae</taxon>
        <taxon>Mycena</taxon>
    </lineage>
</organism>
<keyword evidence="5" id="KW-0862">Zinc</keyword>
<dbReference type="PANTHER" id="PTHR45962">
    <property type="entry name" value="N-FATTY-ACYL-AMINO ACID SYNTHASE/HYDROLASE PM20D1"/>
    <property type="match status" value="1"/>
</dbReference>
<dbReference type="GO" id="GO:0046872">
    <property type="term" value="F:metal ion binding"/>
    <property type="evidence" value="ECO:0007669"/>
    <property type="project" value="UniProtKB-KW"/>
</dbReference>
<keyword evidence="4" id="KW-0378">Hydrolase</keyword>
<evidence type="ECO:0000256" key="1">
    <source>
        <dbReference type="ARBA" id="ARBA00006247"/>
    </source>
</evidence>
<dbReference type="GO" id="GO:0000328">
    <property type="term" value="C:fungal-type vacuole lumen"/>
    <property type="evidence" value="ECO:0007669"/>
    <property type="project" value="TreeGrafter"/>
</dbReference>
<dbReference type="EMBL" id="JARIHO010000105">
    <property type="protein sequence ID" value="KAJ7303570.1"/>
    <property type="molecule type" value="Genomic_DNA"/>
</dbReference>
<name>A0AAD6Z2D1_9AGAR</name>
<dbReference type="GO" id="GO:0004180">
    <property type="term" value="F:carboxypeptidase activity"/>
    <property type="evidence" value="ECO:0007669"/>
    <property type="project" value="TreeGrafter"/>
</dbReference>
<keyword evidence="2" id="KW-0645">Protease</keyword>
<protein>
    <submittedName>
        <fullName evidence="6">Uncharacterized protein</fullName>
    </submittedName>
</protein>
<dbReference type="PANTHER" id="PTHR45962:SF1">
    <property type="entry name" value="N-FATTY-ACYL-AMINO ACID SYNTHASE_HYDROLASE PM20D1"/>
    <property type="match status" value="1"/>
</dbReference>
<reference evidence="6" key="1">
    <citation type="submission" date="2023-03" db="EMBL/GenBank/DDBJ databases">
        <title>Massive genome expansion in bonnet fungi (Mycena s.s.) driven by repeated elements and novel gene families across ecological guilds.</title>
        <authorList>
            <consortium name="Lawrence Berkeley National Laboratory"/>
            <person name="Harder C.B."/>
            <person name="Miyauchi S."/>
            <person name="Viragh M."/>
            <person name="Kuo A."/>
            <person name="Thoen E."/>
            <person name="Andreopoulos B."/>
            <person name="Lu D."/>
            <person name="Skrede I."/>
            <person name="Drula E."/>
            <person name="Henrissat B."/>
            <person name="Morin E."/>
            <person name="Kohler A."/>
            <person name="Barry K."/>
            <person name="LaButti K."/>
            <person name="Morin E."/>
            <person name="Salamov A."/>
            <person name="Lipzen A."/>
            <person name="Mereny Z."/>
            <person name="Hegedus B."/>
            <person name="Baldrian P."/>
            <person name="Stursova M."/>
            <person name="Weitz H."/>
            <person name="Taylor A."/>
            <person name="Grigoriev I.V."/>
            <person name="Nagy L.G."/>
            <person name="Martin F."/>
            <person name="Kauserud H."/>
        </authorList>
    </citation>
    <scope>NUCLEOTIDE SEQUENCE</scope>
    <source>
        <strain evidence="6">CBHHK002</strain>
    </source>
</reference>
<accession>A0AAD6Z2D1</accession>
<evidence type="ECO:0000256" key="5">
    <source>
        <dbReference type="ARBA" id="ARBA00022833"/>
    </source>
</evidence>
<dbReference type="GO" id="GO:0051603">
    <property type="term" value="P:proteolysis involved in protein catabolic process"/>
    <property type="evidence" value="ECO:0007669"/>
    <property type="project" value="TreeGrafter"/>
</dbReference>
<evidence type="ECO:0000256" key="3">
    <source>
        <dbReference type="ARBA" id="ARBA00022723"/>
    </source>
</evidence>
<comment type="caution">
    <text evidence="6">The sequence shown here is derived from an EMBL/GenBank/DDBJ whole genome shotgun (WGS) entry which is preliminary data.</text>
</comment>
<keyword evidence="3" id="KW-0479">Metal-binding</keyword>
<proteinExistence type="inferred from homology"/>